<evidence type="ECO:0000256" key="1">
    <source>
        <dbReference type="ARBA" id="ARBA00001970"/>
    </source>
</evidence>
<evidence type="ECO:0000256" key="3">
    <source>
        <dbReference type="ARBA" id="ARBA00022617"/>
    </source>
</evidence>
<dbReference type="InterPro" id="IPR048328">
    <property type="entry name" value="Dyp_perox_C"/>
</dbReference>
<dbReference type="NCBIfam" id="TIGR01413">
    <property type="entry name" value="Dyp_perox_fam"/>
    <property type="match status" value="1"/>
</dbReference>
<evidence type="ECO:0000256" key="4">
    <source>
        <dbReference type="ARBA" id="ARBA00022723"/>
    </source>
</evidence>
<comment type="cofactor">
    <cofactor evidence="1">
        <name>heme b</name>
        <dbReference type="ChEBI" id="CHEBI:60344"/>
    </cofactor>
</comment>
<dbReference type="PROSITE" id="PS51257">
    <property type="entry name" value="PROKAR_LIPOPROTEIN"/>
    <property type="match status" value="1"/>
</dbReference>
<organism evidence="11 12">
    <name type="scientific">Corynebacterium durum F0235</name>
    <dbReference type="NCBI Taxonomy" id="1035195"/>
    <lineage>
        <taxon>Bacteria</taxon>
        <taxon>Bacillati</taxon>
        <taxon>Actinomycetota</taxon>
        <taxon>Actinomycetes</taxon>
        <taxon>Mycobacteriales</taxon>
        <taxon>Corynebacteriaceae</taxon>
        <taxon>Corynebacterium</taxon>
    </lineage>
</organism>
<dbReference type="AlphaFoldDB" id="L1MGM2"/>
<evidence type="ECO:0000256" key="2">
    <source>
        <dbReference type="ARBA" id="ARBA00022559"/>
    </source>
</evidence>
<evidence type="ECO:0000256" key="6">
    <source>
        <dbReference type="ARBA" id="ARBA00023002"/>
    </source>
</evidence>
<dbReference type="EMBL" id="AMEM01000018">
    <property type="protein sequence ID" value="EKX90104.1"/>
    <property type="molecule type" value="Genomic_DNA"/>
</dbReference>
<dbReference type="STRING" id="1035195.HMPREF9997_01312"/>
<dbReference type="InterPro" id="IPR011008">
    <property type="entry name" value="Dimeric_a/b-barrel"/>
</dbReference>
<dbReference type="RefSeq" id="WP_006063548.1">
    <property type="nucleotide sequence ID" value="NZ_KB290831.1"/>
</dbReference>
<dbReference type="GO" id="GO:0020037">
    <property type="term" value="F:heme binding"/>
    <property type="evidence" value="ECO:0007669"/>
    <property type="project" value="InterPro"/>
</dbReference>
<evidence type="ECO:0000259" key="10">
    <source>
        <dbReference type="Pfam" id="PF20628"/>
    </source>
</evidence>
<comment type="similarity">
    <text evidence="8">Belongs to the DyP-type peroxidase family.</text>
</comment>
<dbReference type="InterPro" id="IPR048327">
    <property type="entry name" value="Dyp_perox_N"/>
</dbReference>
<keyword evidence="5" id="KW-0732">Signal</keyword>
<dbReference type="GO" id="GO:0046872">
    <property type="term" value="F:metal ion binding"/>
    <property type="evidence" value="ECO:0007669"/>
    <property type="project" value="UniProtKB-KW"/>
</dbReference>
<dbReference type="GO" id="GO:0004601">
    <property type="term" value="F:peroxidase activity"/>
    <property type="evidence" value="ECO:0007669"/>
    <property type="project" value="UniProtKB-KW"/>
</dbReference>
<feature type="domain" description="Dyp-type peroxidase N-terminal" evidence="9">
    <location>
        <begin position="65"/>
        <end position="207"/>
    </location>
</feature>
<keyword evidence="3" id="KW-0349">Heme</keyword>
<evidence type="ECO:0000256" key="7">
    <source>
        <dbReference type="ARBA" id="ARBA00023004"/>
    </source>
</evidence>
<dbReference type="Proteomes" id="UP000010445">
    <property type="component" value="Unassembled WGS sequence"/>
</dbReference>
<evidence type="ECO:0000256" key="5">
    <source>
        <dbReference type="ARBA" id="ARBA00022729"/>
    </source>
</evidence>
<evidence type="ECO:0000313" key="11">
    <source>
        <dbReference type="EMBL" id="EKX90104.1"/>
    </source>
</evidence>
<accession>L1MGM2</accession>
<sequence>MSDQPKKLNRRSFLTGFTVASAGAAVSAASACAGQEGGGASISDAMASAEPELVASVVEFDGPHQAGIATPGQALLNLVAFTVRADVDREGIRRLLKLWTDDARRLCAGHTPLGDLEPEMVTVPANMTITCGFGSKFFDLIGKPDLRPEWLAPLPAFSRDKLDDAWGEADIVLQLCADDPTTLAHATRHMIRAGVDYVATRWMQQGFLSAHGAHSAGETPRNLFGLKDGTVNPRSDADFDDIVWIDQGPSWVQGGTCMIVRRISMNMDTWEILDRGSREIAFGRKLDSGAPLTGDWEFDTPDYSAVDNYGIPLIDRMSHMARSTNPVDKPGQKIARRAYNYDLPPQPGSEQSSNSGLVFICFQKDPREQFIPIQERLDEGDRINQWTTHIGSAVFFCPPGVDEAGGDRGKYWGAGLFDAA</sequence>
<dbReference type="PATRIC" id="fig|1035195.3.peg.1181"/>
<keyword evidence="12" id="KW-1185">Reference proteome</keyword>
<keyword evidence="7" id="KW-0408">Iron</keyword>
<dbReference type="eggNOG" id="COG2837">
    <property type="taxonomic scope" value="Bacteria"/>
</dbReference>
<dbReference type="GO" id="GO:0005829">
    <property type="term" value="C:cytosol"/>
    <property type="evidence" value="ECO:0007669"/>
    <property type="project" value="TreeGrafter"/>
</dbReference>
<reference evidence="11 12" key="1">
    <citation type="submission" date="2012-05" db="EMBL/GenBank/DDBJ databases">
        <authorList>
            <person name="Weinstock G."/>
            <person name="Sodergren E."/>
            <person name="Lobos E.A."/>
            <person name="Fulton L."/>
            <person name="Fulton R."/>
            <person name="Courtney L."/>
            <person name="Fronick C."/>
            <person name="O'Laughlin M."/>
            <person name="Godfrey J."/>
            <person name="Wilson R.M."/>
            <person name="Miner T."/>
            <person name="Farmer C."/>
            <person name="Delehaunty K."/>
            <person name="Cordes M."/>
            <person name="Minx P."/>
            <person name="Tomlinson C."/>
            <person name="Chen J."/>
            <person name="Wollam A."/>
            <person name="Pepin K.H."/>
            <person name="Bhonagiri V."/>
            <person name="Zhang X."/>
            <person name="Suruliraj S."/>
            <person name="Warren W."/>
            <person name="Mitreva M."/>
            <person name="Mardis E.R."/>
            <person name="Wilson R.K."/>
        </authorList>
    </citation>
    <scope>NUCLEOTIDE SEQUENCE [LARGE SCALE GENOMIC DNA]</scope>
    <source>
        <strain evidence="11 12">F0235</strain>
    </source>
</reference>
<dbReference type="InterPro" id="IPR006311">
    <property type="entry name" value="TAT_signal"/>
</dbReference>
<evidence type="ECO:0000313" key="12">
    <source>
        <dbReference type="Proteomes" id="UP000010445"/>
    </source>
</evidence>
<comment type="caution">
    <text evidence="11">The sequence shown here is derived from an EMBL/GenBank/DDBJ whole genome shotgun (WGS) entry which is preliminary data.</text>
</comment>
<proteinExistence type="inferred from homology"/>
<keyword evidence="6" id="KW-0560">Oxidoreductase</keyword>
<dbReference type="OrthoDB" id="9781066at2"/>
<protein>
    <submittedName>
        <fullName evidence="11">Putative Tat-translocated enzyme</fullName>
    </submittedName>
</protein>
<dbReference type="PROSITE" id="PS51318">
    <property type="entry name" value="TAT"/>
    <property type="match status" value="1"/>
</dbReference>
<keyword evidence="2" id="KW-0575">Peroxidase</keyword>
<dbReference type="PANTHER" id="PTHR30521:SF4">
    <property type="entry name" value="DEFERROCHELATASE"/>
    <property type="match status" value="1"/>
</dbReference>
<dbReference type="PROSITE" id="PS51404">
    <property type="entry name" value="DYP_PEROXIDASE"/>
    <property type="match status" value="1"/>
</dbReference>
<dbReference type="HOGENOM" id="CLU_039488_1_2_11"/>
<dbReference type="Pfam" id="PF04261">
    <property type="entry name" value="Dyp_perox_N"/>
    <property type="match status" value="1"/>
</dbReference>
<evidence type="ECO:0000256" key="8">
    <source>
        <dbReference type="ARBA" id="ARBA00025737"/>
    </source>
</evidence>
<evidence type="ECO:0000259" key="9">
    <source>
        <dbReference type="Pfam" id="PF04261"/>
    </source>
</evidence>
<name>L1MGM2_9CORY</name>
<dbReference type="SUPFAM" id="SSF54909">
    <property type="entry name" value="Dimeric alpha+beta barrel"/>
    <property type="match status" value="1"/>
</dbReference>
<dbReference type="PANTHER" id="PTHR30521">
    <property type="entry name" value="DEFERROCHELATASE/PEROXIDASE"/>
    <property type="match status" value="1"/>
</dbReference>
<feature type="domain" description="Dyp-type peroxidase C-terminal" evidence="10">
    <location>
        <begin position="219"/>
        <end position="401"/>
    </location>
</feature>
<gene>
    <name evidence="11" type="ORF">HMPREF9997_01312</name>
</gene>
<dbReference type="InterPro" id="IPR006314">
    <property type="entry name" value="Dyp_peroxidase"/>
</dbReference>
<keyword evidence="4" id="KW-0479">Metal-binding</keyword>
<dbReference type="Pfam" id="PF20628">
    <property type="entry name" value="Dyp_perox_C"/>
    <property type="match status" value="1"/>
</dbReference>